<dbReference type="EMBL" id="WHOA01000207">
    <property type="protein sequence ID" value="NOU75455.1"/>
    <property type="molecule type" value="Genomic_DNA"/>
</dbReference>
<evidence type="ECO:0000313" key="1">
    <source>
        <dbReference type="EMBL" id="NOU75455.1"/>
    </source>
</evidence>
<proteinExistence type="predicted"/>
<keyword evidence="2" id="KW-1185">Reference proteome</keyword>
<reference evidence="1 2" key="1">
    <citation type="submission" date="2019-10" db="EMBL/GenBank/DDBJ databases">
        <title>Description of Paenibacillus terrestris sp. nov.</title>
        <authorList>
            <person name="Carlier A."/>
            <person name="Qi S."/>
        </authorList>
    </citation>
    <scope>NUCLEOTIDE SEQUENCE [LARGE SCALE GENOMIC DNA]</scope>
    <source>
        <strain evidence="1 2">LMG 31458</strain>
    </source>
</reference>
<comment type="caution">
    <text evidence="1">The sequence shown here is derived from an EMBL/GenBank/DDBJ whole genome shotgun (WGS) entry which is preliminary data.</text>
</comment>
<organism evidence="1 2">
    <name type="scientific">Paenibacillus phytorum</name>
    <dbReference type="NCBI Taxonomy" id="2654977"/>
    <lineage>
        <taxon>Bacteria</taxon>
        <taxon>Bacillati</taxon>
        <taxon>Bacillota</taxon>
        <taxon>Bacilli</taxon>
        <taxon>Bacillales</taxon>
        <taxon>Paenibacillaceae</taxon>
        <taxon>Paenibacillus</taxon>
    </lineage>
</organism>
<dbReference type="RefSeq" id="WP_171647099.1">
    <property type="nucleotide sequence ID" value="NZ_WHOA01000207.1"/>
</dbReference>
<sequence length="184" mass="20949">MIRLVYRSKKESQTDTELNDQEKAIATNAYRLLDDWKTPLGMKKDGSFSEEDFSSWLELTKSLCNESGHFEVALTHIGGVLVYSPPDLDGLWINEVVADALYSKDADKMRRGFTLKLLNSRGGHWVDPTGQPVRDLAVKYRLQAEDVENAGYQRFAASIRGLSDSYYRDAERIIAEHQQVDMEL</sequence>
<gene>
    <name evidence="1" type="ORF">GC098_29415</name>
</gene>
<evidence type="ECO:0000313" key="2">
    <source>
        <dbReference type="Proteomes" id="UP000616779"/>
    </source>
</evidence>
<accession>A0ABX1Y642</accession>
<protein>
    <submittedName>
        <fullName evidence="1">Uncharacterized protein</fullName>
    </submittedName>
</protein>
<name>A0ABX1Y642_9BACL</name>
<dbReference type="Proteomes" id="UP000616779">
    <property type="component" value="Unassembled WGS sequence"/>
</dbReference>